<dbReference type="SUPFAM" id="SSF158791">
    <property type="entry name" value="MgtE N-terminal domain-like"/>
    <property type="match status" value="1"/>
</dbReference>
<keyword evidence="8" id="KW-0129">CBS domain</keyword>
<dbReference type="PANTHER" id="PTHR43773">
    <property type="entry name" value="MAGNESIUM TRANSPORTER MGTE"/>
    <property type="match status" value="1"/>
</dbReference>
<evidence type="ECO:0000256" key="8">
    <source>
        <dbReference type="PROSITE-ProRule" id="PRU00703"/>
    </source>
</evidence>
<evidence type="ECO:0000256" key="7">
    <source>
        <dbReference type="ARBA" id="ARBA00023136"/>
    </source>
</evidence>
<keyword evidence="12" id="KW-1185">Reference proteome</keyword>
<dbReference type="GO" id="GO:0005886">
    <property type="term" value="C:plasma membrane"/>
    <property type="evidence" value="ECO:0007669"/>
    <property type="project" value="UniProtKB-SubCell"/>
</dbReference>
<evidence type="ECO:0000256" key="5">
    <source>
        <dbReference type="ARBA" id="ARBA00022842"/>
    </source>
</evidence>
<feature type="transmembrane region" description="Helical" evidence="9">
    <location>
        <begin position="360"/>
        <end position="381"/>
    </location>
</feature>
<feature type="domain" description="CBS" evidence="10">
    <location>
        <begin position="204"/>
        <end position="262"/>
    </location>
</feature>
<comment type="caution">
    <text evidence="11">The sequence shown here is derived from an EMBL/GenBank/DDBJ whole genome shotgun (WGS) entry which is preliminary data.</text>
</comment>
<dbReference type="InterPro" id="IPR006668">
    <property type="entry name" value="Mg_transptr_MgtE_intracell_dom"/>
</dbReference>
<name>A0A235FCZ1_9BACL</name>
<evidence type="ECO:0000313" key="12">
    <source>
        <dbReference type="Proteomes" id="UP000215059"/>
    </source>
</evidence>
<dbReference type="SMART" id="SM00924">
    <property type="entry name" value="MgtE_N"/>
    <property type="match status" value="1"/>
</dbReference>
<evidence type="ECO:0000256" key="6">
    <source>
        <dbReference type="ARBA" id="ARBA00022989"/>
    </source>
</evidence>
<dbReference type="Gene3D" id="1.10.357.20">
    <property type="entry name" value="SLC41 divalent cation transporters, integral membrane domain"/>
    <property type="match status" value="1"/>
</dbReference>
<keyword evidence="4 9" id="KW-0812">Transmembrane</keyword>
<dbReference type="AlphaFoldDB" id="A0A235FCZ1"/>
<comment type="function">
    <text evidence="9">Acts as a magnesium transporter.</text>
</comment>
<evidence type="ECO:0000256" key="1">
    <source>
        <dbReference type="ARBA" id="ARBA00004141"/>
    </source>
</evidence>
<comment type="subcellular location">
    <subcellularLocation>
        <location evidence="9">Cell membrane</location>
        <topology evidence="9">Multi-pass membrane protein</topology>
    </subcellularLocation>
    <subcellularLocation>
        <location evidence="1">Membrane</location>
        <topology evidence="1">Multi-pass membrane protein</topology>
    </subcellularLocation>
</comment>
<comment type="subunit">
    <text evidence="9">Homodimer.</text>
</comment>
<feature type="transmembrane region" description="Helical" evidence="9">
    <location>
        <begin position="426"/>
        <end position="448"/>
    </location>
</feature>
<evidence type="ECO:0000313" key="11">
    <source>
        <dbReference type="EMBL" id="OYD59151.1"/>
    </source>
</evidence>
<keyword evidence="7 9" id="KW-0472">Membrane</keyword>
<feature type="transmembrane region" description="Helical" evidence="9">
    <location>
        <begin position="318"/>
        <end position="339"/>
    </location>
</feature>
<evidence type="ECO:0000256" key="4">
    <source>
        <dbReference type="ARBA" id="ARBA00022692"/>
    </source>
</evidence>
<sequence length="452" mass="50622">MYKDMTENQILLLVIKNLKELRKKEFQLLIDELQPYDIANVYKNLPEKHRHKFLTYLTAQQIASLIQELESELQIEIIHKLGIERSSNIMNLMENDDLADLLGNLEVEQIQDFLSTMTADESRTVQSLMKYESDTAGGIMTNRFVWIPKIYTVRDAVDKLKTFAGFAENIYYLYVIDEDKKLVGVVSYRDLLLGDMNDKIEDIMYNRVISVPADLDQEEVARTIERYDFIAVPVTDEENRLLGIVTVDDILDVLIEEANEDIEKLSATGKSIDFQTSALVASYRRLPWLILLLFIGIMSGSIISAFEGTIERVVALTYFMPMIAGMTGNTGTQSLAVVVRGLVSQDIDKYTITRLIGRELGVGIIIGATCGLLIALVAFIWKGSLTLGLVVGSSLFLTLIIGTLAGTLIPLLLYRLKVDPAVASGPLITTINDIFSLLVYFGTASLFIHQLL</sequence>
<evidence type="ECO:0000256" key="2">
    <source>
        <dbReference type="ARBA" id="ARBA00009749"/>
    </source>
</evidence>
<gene>
    <name evidence="11" type="primary">mgtE</name>
    <name evidence="11" type="ORF">CGZ90_04435</name>
</gene>
<keyword evidence="6 9" id="KW-1133">Transmembrane helix</keyword>
<dbReference type="NCBIfam" id="TIGR00400">
    <property type="entry name" value="mgtE"/>
    <property type="match status" value="1"/>
</dbReference>
<dbReference type="Proteomes" id="UP000215059">
    <property type="component" value="Unassembled WGS sequence"/>
</dbReference>
<dbReference type="RefSeq" id="WP_094251111.1">
    <property type="nucleotide sequence ID" value="NZ_JBHLXL010000001.1"/>
</dbReference>
<dbReference type="PROSITE" id="PS51371">
    <property type="entry name" value="CBS"/>
    <property type="match status" value="2"/>
</dbReference>
<feature type="domain" description="CBS" evidence="10">
    <location>
        <begin position="140"/>
        <end position="203"/>
    </location>
</feature>
<dbReference type="InterPro" id="IPR038076">
    <property type="entry name" value="MgtE_N_sf"/>
</dbReference>
<feature type="transmembrane region" description="Helical" evidence="9">
    <location>
        <begin position="286"/>
        <end position="306"/>
    </location>
</feature>
<evidence type="ECO:0000256" key="9">
    <source>
        <dbReference type="RuleBase" id="RU362011"/>
    </source>
</evidence>
<dbReference type="Pfam" id="PF00571">
    <property type="entry name" value="CBS"/>
    <property type="match status" value="2"/>
</dbReference>
<evidence type="ECO:0000259" key="10">
    <source>
        <dbReference type="PROSITE" id="PS51371"/>
    </source>
</evidence>
<dbReference type="InterPro" id="IPR000644">
    <property type="entry name" value="CBS_dom"/>
</dbReference>
<dbReference type="InterPro" id="IPR046342">
    <property type="entry name" value="CBS_dom_sf"/>
</dbReference>
<reference evidence="11 12" key="1">
    <citation type="submission" date="2017-07" db="EMBL/GenBank/DDBJ databases">
        <title>Fictibacillus sp. nov. GDSW-R2A3 Genome sequencing and assembly.</title>
        <authorList>
            <person name="Mayilraj S."/>
        </authorList>
    </citation>
    <scope>NUCLEOTIDE SEQUENCE [LARGE SCALE GENOMIC DNA]</scope>
    <source>
        <strain evidence="11 12">GDSW-R2A3</strain>
    </source>
</reference>
<proteinExistence type="inferred from homology"/>
<dbReference type="InterPro" id="IPR006667">
    <property type="entry name" value="SLC41_membr_dom"/>
</dbReference>
<dbReference type="Pfam" id="PF01769">
    <property type="entry name" value="MgtE"/>
    <property type="match status" value="1"/>
</dbReference>
<dbReference type="PANTHER" id="PTHR43773:SF1">
    <property type="entry name" value="MAGNESIUM TRANSPORTER MGTE"/>
    <property type="match status" value="1"/>
</dbReference>
<protein>
    <recommendedName>
        <fullName evidence="9">Magnesium transporter MgtE</fullName>
    </recommendedName>
</protein>
<evidence type="ECO:0000256" key="3">
    <source>
        <dbReference type="ARBA" id="ARBA00022448"/>
    </source>
</evidence>
<dbReference type="OrthoDB" id="9790355at2"/>
<dbReference type="GO" id="GO:0015095">
    <property type="term" value="F:magnesium ion transmembrane transporter activity"/>
    <property type="evidence" value="ECO:0007669"/>
    <property type="project" value="UniProtKB-UniRule"/>
</dbReference>
<feature type="transmembrane region" description="Helical" evidence="9">
    <location>
        <begin position="387"/>
        <end position="414"/>
    </location>
</feature>
<dbReference type="Pfam" id="PF03448">
    <property type="entry name" value="MgtE_N"/>
    <property type="match status" value="1"/>
</dbReference>
<keyword evidence="3 9" id="KW-0813">Transport</keyword>
<dbReference type="Gene3D" id="1.25.60.10">
    <property type="entry name" value="MgtE N-terminal domain-like"/>
    <property type="match status" value="1"/>
</dbReference>
<dbReference type="Gene3D" id="3.10.580.10">
    <property type="entry name" value="CBS-domain"/>
    <property type="match status" value="1"/>
</dbReference>
<dbReference type="SUPFAM" id="SSF54631">
    <property type="entry name" value="CBS-domain pair"/>
    <property type="match status" value="1"/>
</dbReference>
<keyword evidence="9" id="KW-1003">Cell membrane</keyword>
<dbReference type="InterPro" id="IPR006669">
    <property type="entry name" value="MgtE_transporter"/>
</dbReference>
<dbReference type="SUPFAM" id="SSF161093">
    <property type="entry name" value="MgtE membrane domain-like"/>
    <property type="match status" value="1"/>
</dbReference>
<comment type="similarity">
    <text evidence="2 9">Belongs to the SLC41A transporter family.</text>
</comment>
<dbReference type="EMBL" id="NOII01000001">
    <property type="protein sequence ID" value="OYD59151.1"/>
    <property type="molecule type" value="Genomic_DNA"/>
</dbReference>
<dbReference type="InterPro" id="IPR036739">
    <property type="entry name" value="SLC41_membr_dom_sf"/>
</dbReference>
<dbReference type="CDD" id="cd04606">
    <property type="entry name" value="CBS_pair_Mg_transporter"/>
    <property type="match status" value="1"/>
</dbReference>
<dbReference type="GO" id="GO:0046872">
    <property type="term" value="F:metal ion binding"/>
    <property type="evidence" value="ECO:0007669"/>
    <property type="project" value="UniProtKB-KW"/>
</dbReference>
<keyword evidence="5 9" id="KW-0460">Magnesium</keyword>
<dbReference type="SMART" id="SM00116">
    <property type="entry name" value="CBS"/>
    <property type="match status" value="2"/>
</dbReference>
<keyword evidence="9" id="KW-0479">Metal-binding</keyword>
<accession>A0A235FCZ1</accession>
<organism evidence="11 12">
    <name type="scientific">Fictibacillus aquaticus</name>
    <dbReference type="NCBI Taxonomy" id="2021314"/>
    <lineage>
        <taxon>Bacteria</taxon>
        <taxon>Bacillati</taxon>
        <taxon>Bacillota</taxon>
        <taxon>Bacilli</taxon>
        <taxon>Bacillales</taxon>
        <taxon>Fictibacillaceae</taxon>
        <taxon>Fictibacillus</taxon>
    </lineage>
</organism>